<organism evidence="2 3">
    <name type="scientific">Drosophila virilis</name>
    <name type="common">Fruit fly</name>
    <dbReference type="NCBI Taxonomy" id="7244"/>
    <lineage>
        <taxon>Eukaryota</taxon>
        <taxon>Metazoa</taxon>
        <taxon>Ecdysozoa</taxon>
        <taxon>Arthropoda</taxon>
        <taxon>Hexapoda</taxon>
        <taxon>Insecta</taxon>
        <taxon>Pterygota</taxon>
        <taxon>Neoptera</taxon>
        <taxon>Endopterygota</taxon>
        <taxon>Diptera</taxon>
        <taxon>Brachycera</taxon>
        <taxon>Muscomorpha</taxon>
        <taxon>Ephydroidea</taxon>
        <taxon>Drosophilidae</taxon>
        <taxon>Drosophila</taxon>
    </lineage>
</organism>
<dbReference type="FunCoup" id="B4LEP0">
    <property type="interactions" value="1"/>
</dbReference>
<dbReference type="KEGG" id="dvi:6623635"/>
<reference evidence="2 3" key="1">
    <citation type="journal article" date="2007" name="Nature">
        <title>Evolution of genes and genomes on the Drosophila phylogeny.</title>
        <authorList>
            <consortium name="Drosophila 12 Genomes Consortium"/>
            <person name="Clark A.G."/>
            <person name="Eisen M.B."/>
            <person name="Smith D.R."/>
            <person name="Bergman C.M."/>
            <person name="Oliver B."/>
            <person name="Markow T.A."/>
            <person name="Kaufman T.C."/>
            <person name="Kellis M."/>
            <person name="Gelbart W."/>
            <person name="Iyer V.N."/>
            <person name="Pollard D.A."/>
            <person name="Sackton T.B."/>
            <person name="Larracuente A.M."/>
            <person name="Singh N.D."/>
            <person name="Abad J.P."/>
            <person name="Abt D.N."/>
            <person name="Adryan B."/>
            <person name="Aguade M."/>
            <person name="Akashi H."/>
            <person name="Anderson W.W."/>
            <person name="Aquadro C.F."/>
            <person name="Ardell D.H."/>
            <person name="Arguello R."/>
            <person name="Artieri C.G."/>
            <person name="Barbash D.A."/>
            <person name="Barker D."/>
            <person name="Barsanti P."/>
            <person name="Batterham P."/>
            <person name="Batzoglou S."/>
            <person name="Begun D."/>
            <person name="Bhutkar A."/>
            <person name="Blanco E."/>
            <person name="Bosak S.A."/>
            <person name="Bradley R.K."/>
            <person name="Brand A.D."/>
            <person name="Brent M.R."/>
            <person name="Brooks A.N."/>
            <person name="Brown R.H."/>
            <person name="Butlin R.K."/>
            <person name="Caggese C."/>
            <person name="Calvi B.R."/>
            <person name="Bernardo de Carvalho A."/>
            <person name="Caspi A."/>
            <person name="Castrezana S."/>
            <person name="Celniker S.E."/>
            <person name="Chang J.L."/>
            <person name="Chapple C."/>
            <person name="Chatterji S."/>
            <person name="Chinwalla A."/>
            <person name="Civetta A."/>
            <person name="Clifton S.W."/>
            <person name="Comeron J.M."/>
            <person name="Costello J.C."/>
            <person name="Coyne J.A."/>
            <person name="Daub J."/>
            <person name="David R.G."/>
            <person name="Delcher A.L."/>
            <person name="Delehaunty K."/>
            <person name="Do C.B."/>
            <person name="Ebling H."/>
            <person name="Edwards K."/>
            <person name="Eickbush T."/>
            <person name="Evans J.D."/>
            <person name="Filipski A."/>
            <person name="Findeiss S."/>
            <person name="Freyhult E."/>
            <person name="Fulton L."/>
            <person name="Fulton R."/>
            <person name="Garcia A.C."/>
            <person name="Gardiner A."/>
            <person name="Garfield D.A."/>
            <person name="Garvin B.E."/>
            <person name="Gibson G."/>
            <person name="Gilbert D."/>
            <person name="Gnerre S."/>
            <person name="Godfrey J."/>
            <person name="Good R."/>
            <person name="Gotea V."/>
            <person name="Gravely B."/>
            <person name="Greenberg A.J."/>
            <person name="Griffiths-Jones S."/>
            <person name="Gross S."/>
            <person name="Guigo R."/>
            <person name="Gustafson E.A."/>
            <person name="Haerty W."/>
            <person name="Hahn M.W."/>
            <person name="Halligan D.L."/>
            <person name="Halpern A.L."/>
            <person name="Halter G.M."/>
            <person name="Han M.V."/>
            <person name="Heger A."/>
            <person name="Hillier L."/>
            <person name="Hinrichs A.S."/>
            <person name="Holmes I."/>
            <person name="Hoskins R.A."/>
            <person name="Hubisz M.J."/>
            <person name="Hultmark D."/>
            <person name="Huntley M.A."/>
            <person name="Jaffe D.B."/>
            <person name="Jagadeeshan S."/>
            <person name="Jeck W.R."/>
            <person name="Johnson J."/>
            <person name="Jones C.D."/>
            <person name="Jordan W.C."/>
            <person name="Karpen G.H."/>
            <person name="Kataoka E."/>
            <person name="Keightley P.D."/>
            <person name="Kheradpour P."/>
            <person name="Kirkness E.F."/>
            <person name="Koerich L.B."/>
            <person name="Kristiansen K."/>
            <person name="Kudrna D."/>
            <person name="Kulathinal R.J."/>
            <person name="Kumar S."/>
            <person name="Kwok R."/>
            <person name="Lander E."/>
            <person name="Langley C.H."/>
            <person name="Lapoint R."/>
            <person name="Lazzaro B.P."/>
            <person name="Lee S.J."/>
            <person name="Levesque L."/>
            <person name="Li R."/>
            <person name="Lin C.F."/>
            <person name="Lin M.F."/>
            <person name="Lindblad-Toh K."/>
            <person name="Llopart A."/>
            <person name="Long M."/>
            <person name="Low L."/>
            <person name="Lozovsky E."/>
            <person name="Lu J."/>
            <person name="Luo M."/>
            <person name="Machado C.A."/>
            <person name="Makalowski W."/>
            <person name="Marzo M."/>
            <person name="Matsuda M."/>
            <person name="Matzkin L."/>
            <person name="McAllister B."/>
            <person name="McBride C.S."/>
            <person name="McKernan B."/>
            <person name="McKernan K."/>
            <person name="Mendez-Lago M."/>
            <person name="Minx P."/>
            <person name="Mollenhauer M.U."/>
            <person name="Montooth K."/>
            <person name="Mount S.M."/>
            <person name="Mu X."/>
            <person name="Myers E."/>
            <person name="Negre B."/>
            <person name="Newfeld S."/>
            <person name="Nielsen R."/>
            <person name="Noor M.A."/>
            <person name="O'Grady P."/>
            <person name="Pachter L."/>
            <person name="Papaceit M."/>
            <person name="Parisi M.J."/>
            <person name="Parisi M."/>
            <person name="Parts L."/>
            <person name="Pedersen J.S."/>
            <person name="Pesole G."/>
            <person name="Phillippy A.M."/>
            <person name="Ponting C.P."/>
            <person name="Pop M."/>
            <person name="Porcelli D."/>
            <person name="Powell J.R."/>
            <person name="Prohaska S."/>
            <person name="Pruitt K."/>
            <person name="Puig M."/>
            <person name="Quesneville H."/>
            <person name="Ram K.R."/>
            <person name="Rand D."/>
            <person name="Rasmussen M.D."/>
            <person name="Reed L.K."/>
            <person name="Reenan R."/>
            <person name="Reily A."/>
            <person name="Remington K.A."/>
            <person name="Rieger T.T."/>
            <person name="Ritchie M.G."/>
            <person name="Robin C."/>
            <person name="Rogers Y.H."/>
            <person name="Rohde C."/>
            <person name="Rozas J."/>
            <person name="Rubenfield M.J."/>
            <person name="Ruiz A."/>
            <person name="Russo S."/>
            <person name="Salzberg S.L."/>
            <person name="Sanchez-Gracia A."/>
            <person name="Saranga D.J."/>
            <person name="Sato H."/>
            <person name="Schaeffer S.W."/>
            <person name="Schatz M.C."/>
            <person name="Schlenke T."/>
            <person name="Schwartz R."/>
            <person name="Segarra C."/>
            <person name="Singh R.S."/>
            <person name="Sirot L."/>
            <person name="Sirota M."/>
            <person name="Sisneros N.B."/>
            <person name="Smith C.D."/>
            <person name="Smith T.F."/>
            <person name="Spieth J."/>
            <person name="Stage D.E."/>
            <person name="Stark A."/>
            <person name="Stephan W."/>
            <person name="Strausberg R.L."/>
            <person name="Strempel S."/>
            <person name="Sturgill D."/>
            <person name="Sutton G."/>
            <person name="Sutton G.G."/>
            <person name="Tao W."/>
            <person name="Teichmann S."/>
            <person name="Tobari Y.N."/>
            <person name="Tomimura Y."/>
            <person name="Tsolas J.M."/>
            <person name="Valente V.L."/>
            <person name="Venter E."/>
            <person name="Venter J.C."/>
            <person name="Vicario S."/>
            <person name="Vieira F.G."/>
            <person name="Vilella A.J."/>
            <person name="Villasante A."/>
            <person name="Walenz B."/>
            <person name="Wang J."/>
            <person name="Wasserman M."/>
            <person name="Watts T."/>
            <person name="Wilson D."/>
            <person name="Wilson R.K."/>
            <person name="Wing R.A."/>
            <person name="Wolfner M.F."/>
            <person name="Wong A."/>
            <person name="Wong G.K."/>
            <person name="Wu C.I."/>
            <person name="Wu G."/>
            <person name="Yamamoto D."/>
            <person name="Yang H.P."/>
            <person name="Yang S.P."/>
            <person name="Yorke J.A."/>
            <person name="Yoshida K."/>
            <person name="Zdobnov E."/>
            <person name="Zhang P."/>
            <person name="Zhang Y."/>
            <person name="Zimin A.V."/>
            <person name="Baldwin J."/>
            <person name="Abdouelleil A."/>
            <person name="Abdulkadir J."/>
            <person name="Abebe A."/>
            <person name="Abera B."/>
            <person name="Abreu J."/>
            <person name="Acer S.C."/>
            <person name="Aftuck L."/>
            <person name="Alexander A."/>
            <person name="An P."/>
            <person name="Anderson E."/>
            <person name="Anderson S."/>
            <person name="Arachi H."/>
            <person name="Azer M."/>
            <person name="Bachantsang P."/>
            <person name="Barry A."/>
            <person name="Bayul T."/>
            <person name="Berlin A."/>
            <person name="Bessette D."/>
            <person name="Bloom T."/>
            <person name="Blye J."/>
            <person name="Boguslavskiy L."/>
            <person name="Bonnet C."/>
            <person name="Boukhgalter B."/>
            <person name="Bourzgui I."/>
            <person name="Brown A."/>
            <person name="Cahill P."/>
            <person name="Channer S."/>
            <person name="Cheshatsang Y."/>
            <person name="Chuda L."/>
            <person name="Citroen M."/>
            <person name="Collymore A."/>
            <person name="Cooke P."/>
            <person name="Costello M."/>
            <person name="D'Aco K."/>
            <person name="Daza R."/>
            <person name="De Haan G."/>
            <person name="DeGray S."/>
            <person name="DeMaso C."/>
            <person name="Dhargay N."/>
            <person name="Dooley K."/>
            <person name="Dooley E."/>
            <person name="Doricent M."/>
            <person name="Dorje P."/>
            <person name="Dorjee K."/>
            <person name="Dupes A."/>
            <person name="Elong R."/>
            <person name="Falk J."/>
            <person name="Farina A."/>
            <person name="Faro S."/>
            <person name="Ferguson D."/>
            <person name="Fisher S."/>
            <person name="Foley C.D."/>
            <person name="Franke A."/>
            <person name="Friedrich D."/>
            <person name="Gadbois L."/>
            <person name="Gearin G."/>
            <person name="Gearin C.R."/>
            <person name="Giannoukos G."/>
            <person name="Goode T."/>
            <person name="Graham J."/>
            <person name="Grandbois E."/>
            <person name="Grewal S."/>
            <person name="Gyaltsen K."/>
            <person name="Hafez N."/>
            <person name="Hagos B."/>
            <person name="Hall J."/>
            <person name="Henson C."/>
            <person name="Hollinger A."/>
            <person name="Honan T."/>
            <person name="Huard M.D."/>
            <person name="Hughes L."/>
            <person name="Hurhula B."/>
            <person name="Husby M.E."/>
            <person name="Kamat A."/>
            <person name="Kanga B."/>
            <person name="Kashin S."/>
            <person name="Khazanovich D."/>
            <person name="Kisner P."/>
            <person name="Lance K."/>
            <person name="Lara M."/>
            <person name="Lee W."/>
            <person name="Lennon N."/>
            <person name="Letendre F."/>
            <person name="LeVine R."/>
            <person name="Lipovsky A."/>
            <person name="Liu X."/>
            <person name="Liu J."/>
            <person name="Liu S."/>
            <person name="Lokyitsang T."/>
            <person name="Lokyitsang Y."/>
            <person name="Lubonja R."/>
            <person name="Lui A."/>
            <person name="MacDonald P."/>
            <person name="Magnisalis V."/>
            <person name="Maru K."/>
            <person name="Matthews C."/>
            <person name="McCusker W."/>
            <person name="McDonough S."/>
            <person name="Mehta T."/>
            <person name="Meldrim J."/>
            <person name="Meneus L."/>
            <person name="Mihai O."/>
            <person name="Mihalev A."/>
            <person name="Mihova T."/>
            <person name="Mittelman R."/>
            <person name="Mlenga V."/>
            <person name="Montmayeur A."/>
            <person name="Mulrain L."/>
            <person name="Navidi A."/>
            <person name="Naylor J."/>
            <person name="Negash T."/>
            <person name="Nguyen T."/>
            <person name="Nguyen N."/>
            <person name="Nicol R."/>
            <person name="Norbu C."/>
            <person name="Norbu N."/>
            <person name="Novod N."/>
            <person name="O'Neill B."/>
            <person name="Osman S."/>
            <person name="Markiewicz E."/>
            <person name="Oyono O.L."/>
            <person name="Patti C."/>
            <person name="Phunkhang P."/>
            <person name="Pierre F."/>
            <person name="Priest M."/>
            <person name="Raghuraman S."/>
            <person name="Rege F."/>
            <person name="Reyes R."/>
            <person name="Rise C."/>
            <person name="Rogov P."/>
            <person name="Ross K."/>
            <person name="Ryan E."/>
            <person name="Settipalli S."/>
            <person name="Shea T."/>
            <person name="Sherpa N."/>
            <person name="Shi L."/>
            <person name="Shih D."/>
            <person name="Sparrow T."/>
            <person name="Spaulding J."/>
            <person name="Stalker J."/>
            <person name="Stange-Thomann N."/>
            <person name="Stavropoulos S."/>
            <person name="Stone C."/>
            <person name="Strader C."/>
            <person name="Tesfaye S."/>
            <person name="Thomson T."/>
            <person name="Thoulutsang Y."/>
            <person name="Thoulutsang D."/>
            <person name="Topham K."/>
            <person name="Topping I."/>
            <person name="Tsamla T."/>
            <person name="Vassiliev H."/>
            <person name="Vo A."/>
            <person name="Wangchuk T."/>
            <person name="Wangdi T."/>
            <person name="Weiand M."/>
            <person name="Wilkinson J."/>
            <person name="Wilson A."/>
            <person name="Yadav S."/>
            <person name="Young G."/>
            <person name="Yu Q."/>
            <person name="Zembek L."/>
            <person name="Zhong D."/>
            <person name="Zimmer A."/>
            <person name="Zwirko Z."/>
            <person name="Jaffe D.B."/>
            <person name="Alvarez P."/>
            <person name="Brockman W."/>
            <person name="Butler J."/>
            <person name="Chin C."/>
            <person name="Gnerre S."/>
            <person name="Grabherr M."/>
            <person name="Kleber M."/>
            <person name="Mauceli E."/>
            <person name="MacCallum I."/>
        </authorList>
    </citation>
    <scope>NUCLEOTIDE SEQUENCE [LARGE SCALE GENOMIC DNA]</scope>
    <source>
        <strain evidence="3">Tucson 15010-1051.87</strain>
    </source>
</reference>
<dbReference type="eggNOG" id="ENOG502TBHE">
    <property type="taxonomic scope" value="Eukaryota"/>
</dbReference>
<proteinExistence type="predicted"/>
<keyword evidence="3" id="KW-1185">Reference proteome</keyword>
<name>B4LEP0_DROVI</name>
<protein>
    <submittedName>
        <fullName evidence="2">Uncharacterized protein</fullName>
    </submittedName>
</protein>
<evidence type="ECO:0000313" key="2">
    <source>
        <dbReference type="EMBL" id="EDW69125.1"/>
    </source>
</evidence>
<dbReference type="HOGENOM" id="CLU_1706140_0_0_1"/>
<feature type="chain" id="PRO_5002815908" evidence="1">
    <location>
        <begin position="26"/>
        <end position="158"/>
    </location>
</feature>
<dbReference type="EMBL" id="CH940647">
    <property type="protein sequence ID" value="EDW69125.1"/>
    <property type="molecule type" value="Genomic_DNA"/>
</dbReference>
<dbReference type="AlphaFoldDB" id="B4LEP0"/>
<gene>
    <name evidence="2" type="primary">Dvir\GJ12296</name>
    <name evidence="2" type="ORF">Dvir_GJ12296</name>
</gene>
<dbReference type="Proteomes" id="UP000008792">
    <property type="component" value="Unassembled WGS sequence"/>
</dbReference>
<dbReference type="OrthoDB" id="7998970at2759"/>
<accession>B4LEP0</accession>
<feature type="signal peptide" evidence="1">
    <location>
        <begin position="1"/>
        <end position="25"/>
    </location>
</feature>
<evidence type="ECO:0000313" key="3">
    <source>
        <dbReference type="Proteomes" id="UP000008792"/>
    </source>
</evidence>
<keyword evidence="1" id="KW-0732">Signal</keyword>
<evidence type="ECO:0000256" key="1">
    <source>
        <dbReference type="SAM" id="SignalP"/>
    </source>
</evidence>
<dbReference type="PhylomeDB" id="B4LEP0"/>
<dbReference type="InParanoid" id="B4LEP0"/>
<sequence length="158" mass="16740">MQQSLCLKNLMLLLVLSSLLVAASGAVCGGCMENKVACMNSTHYKVCINNSPIENGGLLSCGNGKICTSLLDPCWLSIEGDGVEPVCDPNAVNCRTCDGSQMFVCTSRTTFQLCNGSDLSPIINTCPDNTFCSIDSGEYCVKSCSLPNGKYECDKLAP</sequence>
<dbReference type="OMA" id="ETHYRFC"/>